<dbReference type="AlphaFoldDB" id="A0A7W6C171"/>
<feature type="domain" description="PAC" evidence="12">
    <location>
        <begin position="236"/>
        <end position="290"/>
    </location>
</feature>
<evidence type="ECO:0000256" key="4">
    <source>
        <dbReference type="ARBA" id="ARBA00022630"/>
    </source>
</evidence>
<evidence type="ECO:0000256" key="9">
    <source>
        <dbReference type="ARBA" id="ARBA00022777"/>
    </source>
</evidence>
<evidence type="ECO:0000256" key="3">
    <source>
        <dbReference type="ARBA" id="ARBA00022553"/>
    </source>
</evidence>
<keyword evidence="9 13" id="KW-0418">Kinase</keyword>
<dbReference type="RefSeq" id="WP_183618666.1">
    <property type="nucleotide sequence ID" value="NZ_JACIDY010000011.1"/>
</dbReference>
<evidence type="ECO:0000256" key="11">
    <source>
        <dbReference type="ARBA" id="ARBA00023026"/>
    </source>
</evidence>
<keyword evidence="8" id="KW-0547">Nucleotide-binding</keyword>
<dbReference type="SMART" id="SM00091">
    <property type="entry name" value="PAS"/>
    <property type="match status" value="2"/>
</dbReference>
<evidence type="ECO:0000256" key="8">
    <source>
        <dbReference type="ARBA" id="ARBA00022741"/>
    </source>
</evidence>
<keyword evidence="6" id="KW-0808">Transferase</keyword>
<dbReference type="InterPro" id="IPR013656">
    <property type="entry name" value="PAS_4"/>
</dbReference>
<dbReference type="PANTHER" id="PTHR41523">
    <property type="entry name" value="TWO-COMPONENT SYSTEM SENSOR PROTEIN"/>
    <property type="match status" value="1"/>
</dbReference>
<evidence type="ECO:0000256" key="5">
    <source>
        <dbReference type="ARBA" id="ARBA00022643"/>
    </source>
</evidence>
<keyword evidence="14" id="KW-1185">Reference proteome</keyword>
<evidence type="ECO:0000256" key="6">
    <source>
        <dbReference type="ARBA" id="ARBA00022679"/>
    </source>
</evidence>
<dbReference type="PANTHER" id="PTHR41523:SF7">
    <property type="entry name" value="HISTIDINE KINASE"/>
    <property type="match status" value="1"/>
</dbReference>
<keyword evidence="11" id="KW-0843">Virulence</keyword>
<comment type="caution">
    <text evidence="13">The sequence shown here is derived from an EMBL/GenBank/DDBJ whole genome shotgun (WGS) entry which is preliminary data.</text>
</comment>
<dbReference type="InterPro" id="IPR036890">
    <property type="entry name" value="HATPase_C_sf"/>
</dbReference>
<dbReference type="Gene3D" id="3.30.565.10">
    <property type="entry name" value="Histidine kinase-like ATPase, C-terminal domain"/>
    <property type="match status" value="1"/>
</dbReference>
<keyword evidence="10" id="KW-0067">ATP-binding</keyword>
<dbReference type="CDD" id="cd00130">
    <property type="entry name" value="PAS"/>
    <property type="match status" value="1"/>
</dbReference>
<dbReference type="InterPro" id="IPR035965">
    <property type="entry name" value="PAS-like_dom_sf"/>
</dbReference>
<evidence type="ECO:0000256" key="10">
    <source>
        <dbReference type="ARBA" id="ARBA00022840"/>
    </source>
</evidence>
<accession>A0A7W6C171</accession>
<dbReference type="InterPro" id="IPR011102">
    <property type="entry name" value="Sig_transdc_His_kinase_HWE"/>
</dbReference>
<dbReference type="SUPFAM" id="SSF55785">
    <property type="entry name" value="PYP-like sensor domain (PAS domain)"/>
    <property type="match status" value="2"/>
</dbReference>
<evidence type="ECO:0000256" key="2">
    <source>
        <dbReference type="ARBA" id="ARBA00012438"/>
    </source>
</evidence>
<dbReference type="SMART" id="SM00911">
    <property type="entry name" value="HWE_HK"/>
    <property type="match status" value="1"/>
</dbReference>
<evidence type="ECO:0000259" key="12">
    <source>
        <dbReference type="PROSITE" id="PS50113"/>
    </source>
</evidence>
<dbReference type="InterPro" id="IPR000014">
    <property type="entry name" value="PAS"/>
</dbReference>
<dbReference type="PROSITE" id="PS50113">
    <property type="entry name" value="PAC"/>
    <property type="match status" value="1"/>
</dbReference>
<evidence type="ECO:0000313" key="14">
    <source>
        <dbReference type="Proteomes" id="UP000561459"/>
    </source>
</evidence>
<dbReference type="GO" id="GO:0005524">
    <property type="term" value="F:ATP binding"/>
    <property type="evidence" value="ECO:0007669"/>
    <property type="project" value="UniProtKB-KW"/>
</dbReference>
<evidence type="ECO:0000256" key="7">
    <source>
        <dbReference type="ARBA" id="ARBA00022737"/>
    </source>
</evidence>
<dbReference type="EMBL" id="JACIDY010000011">
    <property type="protein sequence ID" value="MBB3941584.1"/>
    <property type="molecule type" value="Genomic_DNA"/>
</dbReference>
<protein>
    <recommendedName>
        <fullName evidence="2">histidine kinase</fullName>
        <ecNumber evidence="2">2.7.13.3</ecNumber>
    </recommendedName>
</protein>
<dbReference type="Pfam" id="PF08448">
    <property type="entry name" value="PAS_4"/>
    <property type="match status" value="2"/>
</dbReference>
<dbReference type="Gene3D" id="3.30.450.20">
    <property type="entry name" value="PAS domain"/>
    <property type="match status" value="2"/>
</dbReference>
<gene>
    <name evidence="13" type="ORF">GGR39_003265</name>
</gene>
<dbReference type="SUPFAM" id="SSF55874">
    <property type="entry name" value="ATPase domain of HSP90 chaperone/DNA topoisomerase II/histidine kinase"/>
    <property type="match status" value="1"/>
</dbReference>
<keyword evidence="5" id="KW-0288">FMN</keyword>
<evidence type="ECO:0000313" key="13">
    <source>
        <dbReference type="EMBL" id="MBB3941584.1"/>
    </source>
</evidence>
<dbReference type="InterPro" id="IPR000700">
    <property type="entry name" value="PAS-assoc_C"/>
</dbReference>
<keyword evidence="3" id="KW-0597">Phosphoprotein</keyword>
<dbReference type="Pfam" id="PF07536">
    <property type="entry name" value="HWE_HK"/>
    <property type="match status" value="1"/>
</dbReference>
<organism evidence="13 14">
    <name type="scientific">Novosphingobium fluoreni</name>
    <dbReference type="NCBI Taxonomy" id="1391222"/>
    <lineage>
        <taxon>Bacteria</taxon>
        <taxon>Pseudomonadati</taxon>
        <taxon>Pseudomonadota</taxon>
        <taxon>Alphaproteobacteria</taxon>
        <taxon>Sphingomonadales</taxon>
        <taxon>Sphingomonadaceae</taxon>
        <taxon>Novosphingobium</taxon>
    </lineage>
</organism>
<keyword evidence="4" id="KW-0285">Flavoprotein</keyword>
<comment type="catalytic activity">
    <reaction evidence="1">
        <text>ATP + protein L-histidine = ADP + protein N-phospho-L-histidine.</text>
        <dbReference type="EC" id="2.7.13.3"/>
    </reaction>
</comment>
<reference evidence="13 14" key="1">
    <citation type="submission" date="2020-08" db="EMBL/GenBank/DDBJ databases">
        <title>Genomic Encyclopedia of Type Strains, Phase IV (KMG-IV): sequencing the most valuable type-strain genomes for metagenomic binning, comparative biology and taxonomic classification.</title>
        <authorList>
            <person name="Goeker M."/>
        </authorList>
    </citation>
    <scope>NUCLEOTIDE SEQUENCE [LARGE SCALE GENOMIC DNA]</scope>
    <source>
        <strain evidence="13 14">DSM 27568</strain>
    </source>
</reference>
<proteinExistence type="predicted"/>
<dbReference type="EC" id="2.7.13.3" evidence="2"/>
<dbReference type="GO" id="GO:0004673">
    <property type="term" value="F:protein histidine kinase activity"/>
    <property type="evidence" value="ECO:0007669"/>
    <property type="project" value="UniProtKB-EC"/>
</dbReference>
<keyword evidence="7" id="KW-0677">Repeat</keyword>
<dbReference type="Proteomes" id="UP000561459">
    <property type="component" value="Unassembled WGS sequence"/>
</dbReference>
<name>A0A7W6C171_9SPHN</name>
<evidence type="ECO:0000256" key="1">
    <source>
        <dbReference type="ARBA" id="ARBA00000085"/>
    </source>
</evidence>
<sequence>MTSLAALPIDFENLFTHSPNPYVLVDDALQIAWMNNAYLLTTHRSREAILGLPLLEAFPSDPESESYRLLTQSLQRVLDSRVTDEIALIRYDIQDREGRMEQRYWSATHTPMLNAEGKVAYILQHTVDVTELQNLRRLRDESGLVQRANAVQARNTNLSAETGRLRKLFEQAPGFIAVLEGPNHIFQLTNAAYREIMGGRDLLGMPLAHAVPEAVDQGFVALLDNVLSTGDAYVGRSASFRLAQGEEPGRQRFLDFVYQPIVGEDGAITGVFVQGHDVTEEASLLRRQELLINELNHRVKNNLAIVQGLAAQSFRAIDPAGDARLVFDSRLKALAAAHDMLTERAWEPTSLRQTIERTIAAAAGEDAERVDLEGPMVPLEPQHAVALAMAVHELSTNAIKYGALSNEVGRVTVTWHHDDEGMLVIDWTERGGPLVAVPSRKGFGTRLIERGLSAEVDGRAKIDFPSDGVHCRFTINLPARSS</sequence>